<sequence length="146" mass="15433">MKKRLILLAGLGVGFILGSRTGRQSYERLKAQAQDLWTDPRVQDTVEKANQSIRDKSPAVADAVQTAADKVNAAAATNTPVSEFDGDEDSAGAKADTTAKSTTAAQETAKSNTTAKHKSSPKAQDSITDPERHLEDEGPAGVTDDH</sequence>
<evidence type="ECO:0008006" key="4">
    <source>
        <dbReference type="Google" id="ProtNLM"/>
    </source>
</evidence>
<gene>
    <name evidence="2" type="ORF">BI49514_02221</name>
</gene>
<evidence type="ECO:0000313" key="3">
    <source>
        <dbReference type="Proteomes" id="UP000234382"/>
    </source>
</evidence>
<evidence type="ECO:0000313" key="2">
    <source>
        <dbReference type="EMBL" id="SMX89460.1"/>
    </source>
</evidence>
<name>A0A2H1JPQ5_9MICO</name>
<protein>
    <recommendedName>
        <fullName evidence="4">YtxH-like protein</fullName>
    </recommendedName>
</protein>
<dbReference type="Proteomes" id="UP000234382">
    <property type="component" value="Unassembled WGS sequence"/>
</dbReference>
<feature type="compositionally biased region" description="Low complexity" evidence="1">
    <location>
        <begin position="92"/>
        <end position="105"/>
    </location>
</feature>
<dbReference type="RefSeq" id="WP_101546602.1">
    <property type="nucleotide sequence ID" value="NZ_FXYX01000016.1"/>
</dbReference>
<organism evidence="2 3">
    <name type="scientific">Brevibacterium iodinum ATCC 49514</name>
    <dbReference type="NCBI Taxonomy" id="1255616"/>
    <lineage>
        <taxon>Bacteria</taxon>
        <taxon>Bacillati</taxon>
        <taxon>Actinomycetota</taxon>
        <taxon>Actinomycetes</taxon>
        <taxon>Micrococcales</taxon>
        <taxon>Brevibacteriaceae</taxon>
        <taxon>Brevibacterium</taxon>
    </lineage>
</organism>
<evidence type="ECO:0000256" key="1">
    <source>
        <dbReference type="SAM" id="MobiDB-lite"/>
    </source>
</evidence>
<proteinExistence type="predicted"/>
<accession>A0A2H1JPQ5</accession>
<keyword evidence="3" id="KW-1185">Reference proteome</keyword>
<dbReference type="EMBL" id="FXYX01000016">
    <property type="protein sequence ID" value="SMX89460.1"/>
    <property type="molecule type" value="Genomic_DNA"/>
</dbReference>
<reference evidence="3" key="1">
    <citation type="submission" date="2017-03" db="EMBL/GenBank/DDBJ databases">
        <authorList>
            <person name="Monnet C."/>
        </authorList>
    </citation>
    <scope>NUCLEOTIDE SEQUENCE [LARGE SCALE GENOMIC DNA]</scope>
    <source>
        <strain evidence="3">ATCC 49514</strain>
    </source>
</reference>
<feature type="region of interest" description="Disordered" evidence="1">
    <location>
        <begin position="76"/>
        <end position="146"/>
    </location>
</feature>
<dbReference type="AlphaFoldDB" id="A0A2H1JPQ5"/>